<keyword evidence="4 5" id="KW-0472">Membrane</keyword>
<evidence type="ECO:0000313" key="7">
    <source>
        <dbReference type="EMBL" id="SEH11468.1"/>
    </source>
</evidence>
<reference evidence="8" key="1">
    <citation type="submission" date="2016-10" db="EMBL/GenBank/DDBJ databases">
        <authorList>
            <person name="Varghese N."/>
            <person name="Submissions S."/>
        </authorList>
    </citation>
    <scope>NUCLEOTIDE SEQUENCE [LARGE SCALE GENOMIC DNA]</scope>
    <source>
        <strain evidence="8">ATCC 35263</strain>
    </source>
</reference>
<dbReference type="InterPro" id="IPR047817">
    <property type="entry name" value="ABC2_TM_bact-type"/>
</dbReference>
<keyword evidence="8" id="KW-1185">Reference proteome</keyword>
<feature type="transmembrane region" description="Helical" evidence="5">
    <location>
        <begin position="107"/>
        <end position="140"/>
    </location>
</feature>
<evidence type="ECO:0000313" key="8">
    <source>
        <dbReference type="Proteomes" id="UP000222056"/>
    </source>
</evidence>
<dbReference type="PRINTS" id="PR00164">
    <property type="entry name" value="ABC2TRNSPORT"/>
</dbReference>
<organism evidence="7 8">
    <name type="scientific">Thermoleophilum album</name>
    <dbReference type="NCBI Taxonomy" id="29539"/>
    <lineage>
        <taxon>Bacteria</taxon>
        <taxon>Bacillati</taxon>
        <taxon>Actinomycetota</taxon>
        <taxon>Thermoleophilia</taxon>
        <taxon>Thermoleophilales</taxon>
        <taxon>Thermoleophilaceae</taxon>
        <taxon>Thermoleophilum</taxon>
    </lineage>
</organism>
<sequence length="265" mass="27825">MSARVERLPSLAVLVPWQARFSLRAFLRNPAAVFFSVLLPVLFLVLLSAIFGNQRLPGRGISVATYYVPGVAVLGIVSTTFMNLAIQTVVRRERGVLKRLRGTPLPPLAYVLGEVAASCLLALLMVAVVIAVGGLLFGVAVPGTPLTAVAIGTVVGAASFSALGLALAAAIPNEQSAPAVANAMALPLYFVSGLFFDVDRAPAWLVTVAEIFPLKHLLEVFLRAFEPGATGVPLALGDLAVVVGWGAFGVVLAARSFRWTPRGRD</sequence>
<comment type="subcellular location">
    <subcellularLocation>
        <location evidence="5">Cell membrane</location>
        <topology evidence="5">Multi-pass membrane protein</topology>
    </subcellularLocation>
    <subcellularLocation>
        <location evidence="1">Membrane</location>
        <topology evidence="1">Multi-pass membrane protein</topology>
    </subcellularLocation>
</comment>
<evidence type="ECO:0000259" key="6">
    <source>
        <dbReference type="PROSITE" id="PS51012"/>
    </source>
</evidence>
<dbReference type="InterPro" id="IPR052902">
    <property type="entry name" value="ABC-2_transporter"/>
</dbReference>
<feature type="transmembrane region" description="Helical" evidence="5">
    <location>
        <begin position="64"/>
        <end position="86"/>
    </location>
</feature>
<feature type="domain" description="ABC transmembrane type-2" evidence="6">
    <location>
        <begin position="31"/>
        <end position="260"/>
    </location>
</feature>
<dbReference type="PIRSF" id="PIRSF006648">
    <property type="entry name" value="DrrB"/>
    <property type="match status" value="1"/>
</dbReference>
<accession>A0A1H6FMY4</accession>
<keyword evidence="5" id="KW-0813">Transport</keyword>
<dbReference type="PROSITE" id="PS51012">
    <property type="entry name" value="ABC_TM2"/>
    <property type="match status" value="1"/>
</dbReference>
<feature type="transmembrane region" description="Helical" evidence="5">
    <location>
        <begin position="179"/>
        <end position="196"/>
    </location>
</feature>
<dbReference type="STRING" id="29539.SAMN02745716_0776"/>
<dbReference type="PANTHER" id="PTHR43027">
    <property type="entry name" value="DOXORUBICIN RESISTANCE ABC TRANSPORTER PERMEASE PROTEIN DRRC-RELATED"/>
    <property type="match status" value="1"/>
</dbReference>
<dbReference type="InterPro" id="IPR000412">
    <property type="entry name" value="ABC_2_transport"/>
</dbReference>
<evidence type="ECO:0000256" key="1">
    <source>
        <dbReference type="ARBA" id="ARBA00004141"/>
    </source>
</evidence>
<keyword evidence="3 5" id="KW-1133">Transmembrane helix</keyword>
<dbReference type="InterPro" id="IPR013525">
    <property type="entry name" value="ABC2_TM"/>
</dbReference>
<name>A0A1H6FMY4_THEAL</name>
<dbReference type="RefSeq" id="WP_177169313.1">
    <property type="nucleotide sequence ID" value="NZ_FNWJ01000001.1"/>
</dbReference>
<dbReference type="Proteomes" id="UP000222056">
    <property type="component" value="Unassembled WGS sequence"/>
</dbReference>
<protein>
    <recommendedName>
        <fullName evidence="5">Transport permease protein</fullName>
    </recommendedName>
</protein>
<evidence type="ECO:0000256" key="4">
    <source>
        <dbReference type="ARBA" id="ARBA00023136"/>
    </source>
</evidence>
<dbReference type="AlphaFoldDB" id="A0A1H6FMY4"/>
<evidence type="ECO:0000256" key="5">
    <source>
        <dbReference type="RuleBase" id="RU361157"/>
    </source>
</evidence>
<keyword evidence="2 5" id="KW-0812">Transmembrane</keyword>
<proteinExistence type="inferred from homology"/>
<dbReference type="EMBL" id="FNWJ01000001">
    <property type="protein sequence ID" value="SEH11468.1"/>
    <property type="molecule type" value="Genomic_DNA"/>
</dbReference>
<feature type="transmembrane region" description="Helical" evidence="5">
    <location>
        <begin position="31"/>
        <end position="52"/>
    </location>
</feature>
<evidence type="ECO:0000256" key="2">
    <source>
        <dbReference type="ARBA" id="ARBA00022692"/>
    </source>
</evidence>
<keyword evidence="5" id="KW-1003">Cell membrane</keyword>
<dbReference type="PANTHER" id="PTHR43027:SF2">
    <property type="entry name" value="TRANSPORT PERMEASE PROTEIN"/>
    <property type="match status" value="1"/>
</dbReference>
<feature type="transmembrane region" description="Helical" evidence="5">
    <location>
        <begin position="232"/>
        <end position="254"/>
    </location>
</feature>
<gene>
    <name evidence="7" type="ORF">SAMN02745716_0776</name>
</gene>
<dbReference type="GO" id="GO:0140359">
    <property type="term" value="F:ABC-type transporter activity"/>
    <property type="evidence" value="ECO:0007669"/>
    <property type="project" value="InterPro"/>
</dbReference>
<comment type="similarity">
    <text evidence="5">Belongs to the ABC-2 integral membrane protein family.</text>
</comment>
<feature type="transmembrane region" description="Helical" evidence="5">
    <location>
        <begin position="146"/>
        <end position="167"/>
    </location>
</feature>
<dbReference type="Pfam" id="PF01061">
    <property type="entry name" value="ABC2_membrane"/>
    <property type="match status" value="1"/>
</dbReference>
<dbReference type="GO" id="GO:0043190">
    <property type="term" value="C:ATP-binding cassette (ABC) transporter complex"/>
    <property type="evidence" value="ECO:0007669"/>
    <property type="project" value="InterPro"/>
</dbReference>
<evidence type="ECO:0000256" key="3">
    <source>
        <dbReference type="ARBA" id="ARBA00022989"/>
    </source>
</evidence>